<gene>
    <name evidence="3" type="ORF">A2311_04780</name>
</gene>
<dbReference type="PANTHER" id="PTHR21262">
    <property type="entry name" value="GUANOSINE-3',5'-BIS DIPHOSPHATE 3'-PYROPHOSPHOHYDROLASE"/>
    <property type="match status" value="1"/>
</dbReference>
<dbReference type="InterPro" id="IPR043519">
    <property type="entry name" value="NT_sf"/>
</dbReference>
<evidence type="ECO:0000313" key="3">
    <source>
        <dbReference type="EMBL" id="OGC35482.1"/>
    </source>
</evidence>
<dbReference type="STRING" id="1802583.A2311_04780"/>
<protein>
    <recommendedName>
        <fullName evidence="5">TGS domain-containing protein</fullName>
    </recommendedName>
</protein>
<organism evidence="3 4">
    <name type="scientific">candidate division WOR-1 bacterium RIFOXYB2_FULL_48_7</name>
    <dbReference type="NCBI Taxonomy" id="1802583"/>
    <lineage>
        <taxon>Bacteria</taxon>
        <taxon>Bacillati</taxon>
        <taxon>Saganbacteria</taxon>
    </lineage>
</organism>
<dbReference type="GO" id="GO:0008728">
    <property type="term" value="F:GTP diphosphokinase activity"/>
    <property type="evidence" value="ECO:0007669"/>
    <property type="project" value="TreeGrafter"/>
</dbReference>
<evidence type="ECO:0008006" key="5">
    <source>
        <dbReference type="Google" id="ProtNLM"/>
    </source>
</evidence>
<dbReference type="InterPro" id="IPR003607">
    <property type="entry name" value="HD/PDEase_dom"/>
</dbReference>
<dbReference type="Proteomes" id="UP000178951">
    <property type="component" value="Unassembled WGS sequence"/>
</dbReference>
<dbReference type="SMART" id="SM00954">
    <property type="entry name" value="RelA_SpoT"/>
    <property type="match status" value="1"/>
</dbReference>
<dbReference type="Pfam" id="PF02824">
    <property type="entry name" value="TGS"/>
    <property type="match status" value="1"/>
</dbReference>
<dbReference type="EMBL" id="MEUF01000027">
    <property type="protein sequence ID" value="OGC35482.1"/>
    <property type="molecule type" value="Genomic_DNA"/>
</dbReference>
<dbReference type="SUPFAM" id="SSF81301">
    <property type="entry name" value="Nucleotidyltransferase"/>
    <property type="match status" value="1"/>
</dbReference>
<dbReference type="SUPFAM" id="SSF81271">
    <property type="entry name" value="TGS-like"/>
    <property type="match status" value="1"/>
</dbReference>
<accession>A0A1F4TRZ1</accession>
<reference evidence="3 4" key="1">
    <citation type="journal article" date="2016" name="Nat. Commun.">
        <title>Thousands of microbial genomes shed light on interconnected biogeochemical processes in an aquifer system.</title>
        <authorList>
            <person name="Anantharaman K."/>
            <person name="Brown C.T."/>
            <person name="Hug L.A."/>
            <person name="Sharon I."/>
            <person name="Castelle C.J."/>
            <person name="Probst A.J."/>
            <person name="Thomas B.C."/>
            <person name="Singh A."/>
            <person name="Wilkins M.J."/>
            <person name="Karaoz U."/>
            <person name="Brodie E.L."/>
            <person name="Williams K.H."/>
            <person name="Hubbard S.S."/>
            <person name="Banfield J.F."/>
        </authorList>
    </citation>
    <scope>NUCLEOTIDE SEQUENCE [LARGE SCALE GENOMIC DNA]</scope>
</reference>
<dbReference type="GO" id="GO:0015969">
    <property type="term" value="P:guanosine tetraphosphate metabolic process"/>
    <property type="evidence" value="ECO:0007669"/>
    <property type="project" value="InterPro"/>
</dbReference>
<dbReference type="SUPFAM" id="SSF109604">
    <property type="entry name" value="HD-domain/PDEase-like"/>
    <property type="match status" value="1"/>
</dbReference>
<sequence>MKATNIMASVPAQKINLLWRITAARAQLRTTTGTGVIPRGFCFLGYYLGEFSSLAQHFTTEREQNLLTLAFQLSWNAHFGELRKEKRRDIAYIQHPLEVAQLAAKMGFSANLVAAALLHDVIENLRDTATPMTVQNLRAHFVERGFEQEGEDIAALVDGVTTLGKEPGSRTKKPTIVHIYQKWLSAGNQDLRVIILKLLDRYVNAPTFDNLLPDRAKIKAEETLNVYARVAKALGMWEVGRDLEDYSFRCLEREKYEAIFWRREELIVAGQDKIEKLRQEVLAKLRAGKVRGAQVIIETRHIYELCQRMKIWGIDIKDLSATDIFRINVVVPHRSDCYRSEGIIVGMYPSLEDSGRGVLFRRRDHIASPVNRHQFLHFYVQNVPDMPPILVQIRSRQMQEYYQQGVVVDIRRHEIGPERAADFLEALHEDLRKSRGVDLDQVGALFAAHCASIKVTGVSGEAVTLPFGSTALDFAAATDENIFLRAAGVRINNRPADLFAELHAGDQVEIITDQAARPALQWEKHLRTAPATRILRQYLHGCPESEIINLAAQALEVELRPVAISTANLFKSQLWAKYLARARFVKLKGEVAKLHRLLIDLRERTKQLVDPQPSAVLAAREILGPLKGKVLRLQREILNSKQRLLLLAIGWGEKRPDQVVAELRELYFRALSAEKEKLADLEGRIALADQAIADGESLGVELASQLVFDRRQLRQATAPFWLSIRTDLSPKLATQQVGLLSQLTNRLAQLRFSVADLFIVEAADRALFVLGVNVLGGRNGGGIAGQAQRLIIQSVGESIGETAVINSPRVIRRMLRQKGHTINFV</sequence>
<dbReference type="PANTHER" id="PTHR21262:SF31">
    <property type="entry name" value="GTP PYROPHOSPHOKINASE"/>
    <property type="match status" value="1"/>
</dbReference>
<dbReference type="AlphaFoldDB" id="A0A1F4TRZ1"/>
<dbReference type="SMART" id="SM00471">
    <property type="entry name" value="HDc"/>
    <property type="match status" value="1"/>
</dbReference>
<dbReference type="InterPro" id="IPR007685">
    <property type="entry name" value="RelA_SpoT"/>
</dbReference>
<name>A0A1F4TRZ1_UNCSA</name>
<feature type="domain" description="HD/PDEase" evidence="1">
    <location>
        <begin position="88"/>
        <end position="214"/>
    </location>
</feature>
<dbReference type="InterPro" id="IPR012675">
    <property type="entry name" value="Beta-grasp_dom_sf"/>
</dbReference>
<dbReference type="Gene3D" id="3.30.460.10">
    <property type="entry name" value="Beta Polymerase, domain 2"/>
    <property type="match status" value="1"/>
</dbReference>
<proteinExistence type="predicted"/>
<evidence type="ECO:0000313" key="4">
    <source>
        <dbReference type="Proteomes" id="UP000178951"/>
    </source>
</evidence>
<dbReference type="InterPro" id="IPR004095">
    <property type="entry name" value="TGS"/>
</dbReference>
<dbReference type="GO" id="GO:0042594">
    <property type="term" value="P:response to starvation"/>
    <property type="evidence" value="ECO:0007669"/>
    <property type="project" value="TreeGrafter"/>
</dbReference>
<dbReference type="CDD" id="cd00077">
    <property type="entry name" value="HDc"/>
    <property type="match status" value="1"/>
</dbReference>
<dbReference type="InterPro" id="IPR012676">
    <property type="entry name" value="TGS-like"/>
</dbReference>
<dbReference type="GO" id="GO:0005886">
    <property type="term" value="C:plasma membrane"/>
    <property type="evidence" value="ECO:0007669"/>
    <property type="project" value="TreeGrafter"/>
</dbReference>
<evidence type="ECO:0000259" key="2">
    <source>
        <dbReference type="SMART" id="SM00954"/>
    </source>
</evidence>
<dbReference type="GO" id="GO:0008893">
    <property type="term" value="F:guanosine-3',5'-bis(diphosphate) 3'-diphosphatase activity"/>
    <property type="evidence" value="ECO:0007669"/>
    <property type="project" value="TreeGrafter"/>
</dbReference>
<dbReference type="Gene3D" id="1.10.3210.10">
    <property type="entry name" value="Hypothetical protein af1432"/>
    <property type="match status" value="1"/>
</dbReference>
<feature type="domain" description="RelA/SpoT" evidence="2">
    <location>
        <begin position="297"/>
        <end position="416"/>
    </location>
</feature>
<dbReference type="Gene3D" id="3.10.20.30">
    <property type="match status" value="1"/>
</dbReference>
<dbReference type="Pfam" id="PF13328">
    <property type="entry name" value="HD_4"/>
    <property type="match status" value="1"/>
</dbReference>
<comment type="caution">
    <text evidence="3">The sequence shown here is derived from an EMBL/GenBank/DDBJ whole genome shotgun (WGS) entry which is preliminary data.</text>
</comment>
<evidence type="ECO:0000259" key="1">
    <source>
        <dbReference type="SMART" id="SM00471"/>
    </source>
</evidence>